<accession>A0A5R9EGE7</accession>
<dbReference type="Proteomes" id="UP000305921">
    <property type="component" value="Unassembled WGS sequence"/>
</dbReference>
<evidence type="ECO:0000313" key="1">
    <source>
        <dbReference type="EMBL" id="TLQ47889.1"/>
    </source>
</evidence>
<reference evidence="1 2" key="1">
    <citation type="submission" date="2019-05" db="EMBL/GenBank/DDBJ databases">
        <title>Streptomyces marianii sp. nov., a novel marine actinomycete from southern coast of India.</title>
        <authorList>
            <person name="Iniyan A.M."/>
            <person name="Wink J."/>
            <person name="Ramprasad E."/>
            <person name="Ramana C.V."/>
            <person name="Bunk B."/>
            <person name="Sproer C."/>
            <person name="Joseph F.-J.R.S."/>
            <person name="Vincent S.G.P."/>
        </authorList>
    </citation>
    <scope>NUCLEOTIDE SEQUENCE [LARGE SCALE GENOMIC DNA]</scope>
    <source>
        <strain evidence="1 2">ICN19</strain>
    </source>
</reference>
<comment type="caution">
    <text evidence="1">The sequence shown here is derived from an EMBL/GenBank/DDBJ whole genome shotgun (WGS) entry which is preliminary data.</text>
</comment>
<evidence type="ECO:0000313" key="2">
    <source>
        <dbReference type="Proteomes" id="UP000305921"/>
    </source>
</evidence>
<dbReference type="EMBL" id="VAWE01000001">
    <property type="protein sequence ID" value="TLQ47889.1"/>
    <property type="molecule type" value="Genomic_DNA"/>
</dbReference>
<protein>
    <submittedName>
        <fullName evidence="1">Uncharacterized protein</fullName>
    </submittedName>
</protein>
<gene>
    <name evidence="1" type="ORF">FEF34_37740</name>
</gene>
<dbReference type="RefSeq" id="WP_138057164.1">
    <property type="nucleotide sequence ID" value="NZ_VAWE01000001.1"/>
</dbReference>
<name>A0A5R9EGE7_9ACTN</name>
<organism evidence="1 2">
    <name type="scientific">Streptomyces marianii</name>
    <dbReference type="NCBI Taxonomy" id="1817406"/>
    <lineage>
        <taxon>Bacteria</taxon>
        <taxon>Bacillati</taxon>
        <taxon>Actinomycetota</taxon>
        <taxon>Actinomycetes</taxon>
        <taxon>Kitasatosporales</taxon>
        <taxon>Streptomycetaceae</taxon>
        <taxon>Streptomyces</taxon>
    </lineage>
</organism>
<sequence length="210" mass="23040">MTLAGLPGQAVAAESQIPSTPQAYVAWLEAKSDPGAAETIAQFKALPAEKQQKFIGYLNAPDHFKAFMDAVESPTAKRSVLADGDIVIDKEEQSGEMSTRGTAGDKNVWHSVSDKIFGIKVTTVKLGVNYRTTATRTTKVYGGWASHTNWVPALKFEHQPIKNWISADPGNNAHSETVWKGEFAVYGVWSCRHRVWADQDGFKGGYLKRV</sequence>
<dbReference type="AlphaFoldDB" id="A0A5R9EGE7"/>
<proteinExistence type="predicted"/>
<keyword evidence="2" id="KW-1185">Reference proteome</keyword>
<dbReference type="OrthoDB" id="4226503at2"/>